<gene>
    <name evidence="2" type="ORF">CEUTPL_LOCUS13777</name>
</gene>
<protein>
    <submittedName>
        <fullName evidence="2">Uncharacterized protein</fullName>
    </submittedName>
</protein>
<dbReference type="AlphaFoldDB" id="A0A9N9MXC9"/>
<evidence type="ECO:0000313" key="2">
    <source>
        <dbReference type="EMBL" id="CAG9773386.1"/>
    </source>
</evidence>
<feature type="compositionally biased region" description="Acidic residues" evidence="1">
    <location>
        <begin position="113"/>
        <end position="124"/>
    </location>
</feature>
<keyword evidence="3" id="KW-1185">Reference proteome</keyword>
<dbReference type="Proteomes" id="UP001152799">
    <property type="component" value="Chromosome 9"/>
</dbReference>
<dbReference type="OrthoDB" id="6627680at2759"/>
<organism evidence="2 3">
    <name type="scientific">Ceutorhynchus assimilis</name>
    <name type="common">cabbage seed weevil</name>
    <dbReference type="NCBI Taxonomy" id="467358"/>
    <lineage>
        <taxon>Eukaryota</taxon>
        <taxon>Metazoa</taxon>
        <taxon>Ecdysozoa</taxon>
        <taxon>Arthropoda</taxon>
        <taxon>Hexapoda</taxon>
        <taxon>Insecta</taxon>
        <taxon>Pterygota</taxon>
        <taxon>Neoptera</taxon>
        <taxon>Endopterygota</taxon>
        <taxon>Coleoptera</taxon>
        <taxon>Polyphaga</taxon>
        <taxon>Cucujiformia</taxon>
        <taxon>Curculionidae</taxon>
        <taxon>Ceutorhynchinae</taxon>
        <taxon>Ceutorhynchus</taxon>
    </lineage>
</organism>
<name>A0A9N9MXC9_9CUCU</name>
<accession>A0A9N9MXC9</accession>
<proteinExistence type="predicted"/>
<sequence>MMKLYQILQTYEIKLTQVVTEELFSLLNLPNDEAIEICDENKSENPNLEDLSWDALENLVGFIAFKPRKKEKLSYIPDCNEPSFSWIIHLSESAESKPFADSESSYQPSDNQERDDDNPADESDHDNPAGKR</sequence>
<feature type="region of interest" description="Disordered" evidence="1">
    <location>
        <begin position="95"/>
        <end position="132"/>
    </location>
</feature>
<evidence type="ECO:0000256" key="1">
    <source>
        <dbReference type="SAM" id="MobiDB-lite"/>
    </source>
</evidence>
<reference evidence="2" key="1">
    <citation type="submission" date="2022-01" db="EMBL/GenBank/DDBJ databases">
        <authorList>
            <person name="King R."/>
        </authorList>
    </citation>
    <scope>NUCLEOTIDE SEQUENCE</scope>
</reference>
<dbReference type="EMBL" id="OU892285">
    <property type="protein sequence ID" value="CAG9773386.1"/>
    <property type="molecule type" value="Genomic_DNA"/>
</dbReference>
<evidence type="ECO:0000313" key="3">
    <source>
        <dbReference type="Proteomes" id="UP001152799"/>
    </source>
</evidence>